<dbReference type="STRING" id="1045558.SAMN05216175_106238"/>
<dbReference type="PROSITE" id="PS50883">
    <property type="entry name" value="EAL"/>
    <property type="match status" value="1"/>
</dbReference>
<dbReference type="SUPFAM" id="SSF55073">
    <property type="entry name" value="Nucleotide cyclase"/>
    <property type="match status" value="1"/>
</dbReference>
<keyword evidence="3" id="KW-0597">Phosphoprotein</keyword>
<dbReference type="GO" id="GO:0000160">
    <property type="term" value="P:phosphorelay signal transduction system"/>
    <property type="evidence" value="ECO:0007669"/>
    <property type="project" value="InterPro"/>
</dbReference>
<reference evidence="8" key="1">
    <citation type="submission" date="2016-10" db="EMBL/GenBank/DDBJ databases">
        <authorList>
            <person name="Varghese N."/>
            <person name="Submissions S."/>
        </authorList>
    </citation>
    <scope>NUCLEOTIDE SEQUENCE [LARGE SCALE GENOMIC DNA]</scope>
    <source>
        <strain evidence="8">CGMCC 1.10971</strain>
    </source>
</reference>
<dbReference type="Pfam" id="PF00072">
    <property type="entry name" value="Response_reg"/>
    <property type="match status" value="1"/>
</dbReference>
<dbReference type="CDD" id="cd17551">
    <property type="entry name" value="REC_RpfG-like"/>
    <property type="match status" value="1"/>
</dbReference>
<dbReference type="CDD" id="cd01949">
    <property type="entry name" value="GGDEF"/>
    <property type="match status" value="1"/>
</dbReference>
<dbReference type="Pfam" id="PF00563">
    <property type="entry name" value="EAL"/>
    <property type="match status" value="1"/>
</dbReference>
<name>A0A1I2RYD9_9GAMM</name>
<evidence type="ECO:0000313" key="8">
    <source>
        <dbReference type="Proteomes" id="UP000198623"/>
    </source>
</evidence>
<dbReference type="FunFam" id="3.20.20.450:FF:000001">
    <property type="entry name" value="Cyclic di-GMP phosphodiesterase yahA"/>
    <property type="match status" value="1"/>
</dbReference>
<dbReference type="AlphaFoldDB" id="A0A1I2RYD9"/>
<dbReference type="PROSITE" id="PS50887">
    <property type="entry name" value="GGDEF"/>
    <property type="match status" value="1"/>
</dbReference>
<evidence type="ECO:0000256" key="1">
    <source>
        <dbReference type="ARBA" id="ARBA00012282"/>
    </source>
</evidence>
<dbReference type="PANTHER" id="PTHR33121">
    <property type="entry name" value="CYCLIC DI-GMP PHOSPHODIESTERASE PDEF"/>
    <property type="match status" value="1"/>
</dbReference>
<dbReference type="Gene3D" id="3.20.20.450">
    <property type="entry name" value="EAL domain"/>
    <property type="match status" value="1"/>
</dbReference>
<keyword evidence="2" id="KW-0973">c-di-GMP</keyword>
<dbReference type="GO" id="GO:0071111">
    <property type="term" value="F:cyclic-guanylate-specific phosphodiesterase activity"/>
    <property type="evidence" value="ECO:0007669"/>
    <property type="project" value="UniProtKB-EC"/>
</dbReference>
<dbReference type="InterPro" id="IPR011006">
    <property type="entry name" value="CheY-like_superfamily"/>
</dbReference>
<feature type="domain" description="GGDEF" evidence="6">
    <location>
        <begin position="164"/>
        <end position="311"/>
    </location>
</feature>
<gene>
    <name evidence="7" type="ORF">SAMN05216175_106238</name>
</gene>
<sequence length="582" mass="64509">MSLNDSLIMMVDDEPIMIDLIQFFLEDAGYQNFLGQSDSVCAVELVQTRKPDILLLDLVMPDVNGFEVLESLRSIESTQHLPIVVLTSSSDAETKLKALELGATDFLAKPVDPSELVLRVRNILTVKAYQDRLTYTDTLTELPNRKFCIERLSEAMLSAQEKQTELAVIGIKLTSFKTLNDSYGPSVGDAILKEAAARLLNGIRVSDLRDHQDTSESMKIIFKTSGDEFSVLLSDTQSDDDVSFVAEQLIKAFVAPFELEQHSLYISISLGIAVYPGDGDSAEVIIKNASYAANSSADDVPGGLQFYSQEANQHLQDRMQMQQDLKKAIENDDFYLVYQPQVDVVTGRVRGAETLLRWTHPSQRDISPGIFVPVAEQCGLMEEIGSWVFKHACRQAASWQKQGMDDFSVSVNVSSQQFQAPGFVEFVTACLEETQVIPETIVVELTESLAMTDLSKTDHVLRQLKALKVKISVDDFGTGYSSLSYLKSFPLDELKVDKAFVDGLPDNKGDQAITSAIITMAKKLNFLVVAEGIENQRQADYLGAAGCDLFQGFHFSRPLKVDDFNAYHKLHSQVAEVYLAEG</sequence>
<evidence type="ECO:0000259" key="5">
    <source>
        <dbReference type="PROSITE" id="PS50883"/>
    </source>
</evidence>
<evidence type="ECO:0000256" key="2">
    <source>
        <dbReference type="ARBA" id="ARBA00022636"/>
    </source>
</evidence>
<dbReference type="InterPro" id="IPR001789">
    <property type="entry name" value="Sig_transdc_resp-reg_receiver"/>
</dbReference>
<dbReference type="InterPro" id="IPR000160">
    <property type="entry name" value="GGDEF_dom"/>
</dbReference>
<dbReference type="SMART" id="SM00267">
    <property type="entry name" value="GGDEF"/>
    <property type="match status" value="1"/>
</dbReference>
<feature type="domain" description="Response regulatory" evidence="4">
    <location>
        <begin position="7"/>
        <end position="124"/>
    </location>
</feature>
<dbReference type="EC" id="3.1.4.52" evidence="1"/>
<dbReference type="SMART" id="SM00448">
    <property type="entry name" value="REC"/>
    <property type="match status" value="1"/>
</dbReference>
<dbReference type="CDD" id="cd01948">
    <property type="entry name" value="EAL"/>
    <property type="match status" value="1"/>
</dbReference>
<dbReference type="SMART" id="SM00052">
    <property type="entry name" value="EAL"/>
    <property type="match status" value="1"/>
</dbReference>
<dbReference type="PROSITE" id="PS50110">
    <property type="entry name" value="RESPONSE_REGULATORY"/>
    <property type="match status" value="1"/>
</dbReference>
<dbReference type="SUPFAM" id="SSF141868">
    <property type="entry name" value="EAL domain-like"/>
    <property type="match status" value="1"/>
</dbReference>
<dbReference type="RefSeq" id="WP_244889935.1">
    <property type="nucleotide sequence ID" value="NZ_FOOU01000006.1"/>
</dbReference>
<evidence type="ECO:0000256" key="3">
    <source>
        <dbReference type="PROSITE-ProRule" id="PRU00169"/>
    </source>
</evidence>
<protein>
    <recommendedName>
        <fullName evidence="1">cyclic-guanylate-specific phosphodiesterase</fullName>
        <ecNumber evidence="1">3.1.4.52</ecNumber>
    </recommendedName>
</protein>
<dbReference type="InterPro" id="IPR043128">
    <property type="entry name" value="Rev_trsase/Diguanyl_cyclase"/>
</dbReference>
<dbReference type="Gene3D" id="3.40.50.2300">
    <property type="match status" value="1"/>
</dbReference>
<dbReference type="InterPro" id="IPR035919">
    <property type="entry name" value="EAL_sf"/>
</dbReference>
<dbReference type="InterPro" id="IPR029787">
    <property type="entry name" value="Nucleotide_cyclase"/>
</dbReference>
<evidence type="ECO:0000259" key="4">
    <source>
        <dbReference type="PROSITE" id="PS50110"/>
    </source>
</evidence>
<evidence type="ECO:0000259" key="6">
    <source>
        <dbReference type="PROSITE" id="PS50887"/>
    </source>
</evidence>
<dbReference type="EMBL" id="FOOU01000006">
    <property type="protein sequence ID" value="SFG42791.1"/>
    <property type="molecule type" value="Genomic_DNA"/>
</dbReference>
<dbReference type="Gene3D" id="3.30.70.270">
    <property type="match status" value="1"/>
</dbReference>
<dbReference type="InterPro" id="IPR001633">
    <property type="entry name" value="EAL_dom"/>
</dbReference>
<dbReference type="InterPro" id="IPR050706">
    <property type="entry name" value="Cyclic-di-GMP_PDE-like"/>
</dbReference>
<proteinExistence type="predicted"/>
<dbReference type="SUPFAM" id="SSF52172">
    <property type="entry name" value="CheY-like"/>
    <property type="match status" value="1"/>
</dbReference>
<dbReference type="Pfam" id="PF00990">
    <property type="entry name" value="GGDEF"/>
    <property type="match status" value="1"/>
</dbReference>
<dbReference type="NCBIfam" id="TIGR00254">
    <property type="entry name" value="GGDEF"/>
    <property type="match status" value="1"/>
</dbReference>
<organism evidence="7 8">
    <name type="scientific">Neptunomonas qingdaonensis</name>
    <dbReference type="NCBI Taxonomy" id="1045558"/>
    <lineage>
        <taxon>Bacteria</taxon>
        <taxon>Pseudomonadati</taxon>
        <taxon>Pseudomonadota</taxon>
        <taxon>Gammaproteobacteria</taxon>
        <taxon>Oceanospirillales</taxon>
        <taxon>Oceanospirillaceae</taxon>
        <taxon>Neptunomonas</taxon>
    </lineage>
</organism>
<evidence type="ECO:0000313" key="7">
    <source>
        <dbReference type="EMBL" id="SFG42791.1"/>
    </source>
</evidence>
<feature type="domain" description="EAL" evidence="5">
    <location>
        <begin position="318"/>
        <end position="572"/>
    </location>
</feature>
<dbReference type="Proteomes" id="UP000198623">
    <property type="component" value="Unassembled WGS sequence"/>
</dbReference>
<keyword evidence="8" id="KW-1185">Reference proteome</keyword>
<feature type="modified residue" description="4-aspartylphosphate" evidence="3">
    <location>
        <position position="57"/>
    </location>
</feature>
<dbReference type="PANTHER" id="PTHR33121:SF71">
    <property type="entry name" value="OXYGEN SENSOR PROTEIN DOSP"/>
    <property type="match status" value="1"/>
</dbReference>
<accession>A0A1I2RYD9</accession>